<name>A0ABW7UWD5_9ACTN</name>
<gene>
    <name evidence="2" type="ORF">ACH429_13055</name>
</gene>
<evidence type="ECO:0000313" key="3">
    <source>
        <dbReference type="Proteomes" id="UP001611548"/>
    </source>
</evidence>
<dbReference type="EMBL" id="JBIRWE010000004">
    <property type="protein sequence ID" value="MFI1965023.1"/>
    <property type="molecule type" value="Genomic_DNA"/>
</dbReference>
<feature type="compositionally biased region" description="Basic and acidic residues" evidence="1">
    <location>
        <begin position="45"/>
        <end position="60"/>
    </location>
</feature>
<evidence type="ECO:0000313" key="2">
    <source>
        <dbReference type="EMBL" id="MFI1965023.1"/>
    </source>
</evidence>
<evidence type="ECO:0000256" key="1">
    <source>
        <dbReference type="SAM" id="MobiDB-lite"/>
    </source>
</evidence>
<dbReference type="RefSeq" id="WP_055471749.1">
    <property type="nucleotide sequence ID" value="NZ_JBIRWE010000004.1"/>
</dbReference>
<keyword evidence="3" id="KW-1185">Reference proteome</keyword>
<accession>A0ABW7UWD5</accession>
<organism evidence="2 3">
    <name type="scientific">Streptomyces pathocidini</name>
    <dbReference type="NCBI Taxonomy" id="1650571"/>
    <lineage>
        <taxon>Bacteria</taxon>
        <taxon>Bacillati</taxon>
        <taxon>Actinomycetota</taxon>
        <taxon>Actinomycetes</taxon>
        <taxon>Kitasatosporales</taxon>
        <taxon>Streptomycetaceae</taxon>
        <taxon>Streptomyces</taxon>
    </lineage>
</organism>
<sequence>MLKPTGLPAVGELVLDARLGRLGIVMDAQGGSLFLRRPEGGREWEVAPEDVRPAPAERRAQWRAARGASTNGASANGASRRAS</sequence>
<feature type="region of interest" description="Disordered" evidence="1">
    <location>
        <begin position="45"/>
        <end position="83"/>
    </location>
</feature>
<feature type="compositionally biased region" description="Low complexity" evidence="1">
    <location>
        <begin position="63"/>
        <end position="83"/>
    </location>
</feature>
<comment type="caution">
    <text evidence="2">The sequence shown here is derived from an EMBL/GenBank/DDBJ whole genome shotgun (WGS) entry which is preliminary data.</text>
</comment>
<protein>
    <submittedName>
        <fullName evidence="2">Uncharacterized protein</fullName>
    </submittedName>
</protein>
<reference evidence="2 3" key="1">
    <citation type="submission" date="2024-10" db="EMBL/GenBank/DDBJ databases">
        <title>The Natural Products Discovery Center: Release of the First 8490 Sequenced Strains for Exploring Actinobacteria Biosynthetic Diversity.</title>
        <authorList>
            <person name="Kalkreuter E."/>
            <person name="Kautsar S.A."/>
            <person name="Yang D."/>
            <person name="Bader C.D."/>
            <person name="Teijaro C.N."/>
            <person name="Fluegel L."/>
            <person name="Davis C.M."/>
            <person name="Simpson J.R."/>
            <person name="Lauterbach L."/>
            <person name="Steele A.D."/>
            <person name="Gui C."/>
            <person name="Meng S."/>
            <person name="Li G."/>
            <person name="Viehrig K."/>
            <person name="Ye F."/>
            <person name="Su P."/>
            <person name="Kiefer A.F."/>
            <person name="Nichols A."/>
            <person name="Cepeda A.J."/>
            <person name="Yan W."/>
            <person name="Fan B."/>
            <person name="Jiang Y."/>
            <person name="Adhikari A."/>
            <person name="Zheng C.-J."/>
            <person name="Schuster L."/>
            <person name="Cowan T.M."/>
            <person name="Smanski M.J."/>
            <person name="Chevrette M.G."/>
            <person name="De Carvalho L.P.S."/>
            <person name="Shen B."/>
        </authorList>
    </citation>
    <scope>NUCLEOTIDE SEQUENCE [LARGE SCALE GENOMIC DNA]</scope>
    <source>
        <strain evidence="2 3">NPDC020327</strain>
    </source>
</reference>
<proteinExistence type="predicted"/>
<dbReference type="Proteomes" id="UP001611548">
    <property type="component" value="Unassembled WGS sequence"/>
</dbReference>